<evidence type="ECO:0000313" key="6">
    <source>
        <dbReference type="Proteomes" id="UP000642809"/>
    </source>
</evidence>
<evidence type="ECO:0000259" key="4">
    <source>
        <dbReference type="PROSITE" id="PS01124"/>
    </source>
</evidence>
<dbReference type="PANTHER" id="PTHR43280:SF2">
    <property type="entry name" value="HTH-TYPE TRANSCRIPTIONAL REGULATOR EXSA"/>
    <property type="match status" value="1"/>
</dbReference>
<dbReference type="InterPro" id="IPR018060">
    <property type="entry name" value="HTH_AraC"/>
</dbReference>
<dbReference type="Pfam" id="PF12833">
    <property type="entry name" value="HTH_18"/>
    <property type="match status" value="1"/>
</dbReference>
<keyword evidence="2" id="KW-0238">DNA-binding</keyword>
<evidence type="ECO:0000256" key="1">
    <source>
        <dbReference type="ARBA" id="ARBA00023015"/>
    </source>
</evidence>
<sequence length="178" mass="20324">MEQVKIKNMVCPRCVMAVEDIAQDMQLAVQEVTLGSLVLRKSLTAEEAIDLEKRLQAIGFEVLKNKDAVTIEQVKNFLTSLVQEGAIPEGFNLMEAIQHHQSEDYSKLSNFFSSMEGQTIERYFIQLKINKVKEWLFYGEYQLSEMAWKLGYSSVQHLSSQFKKVTGMTPTAFKKISS</sequence>
<protein>
    <recommendedName>
        <fullName evidence="4">HTH araC/xylS-type domain-containing protein</fullName>
    </recommendedName>
</protein>
<dbReference type="Gene3D" id="1.10.10.60">
    <property type="entry name" value="Homeodomain-like"/>
    <property type="match status" value="1"/>
</dbReference>
<feature type="domain" description="HTH araC/xylS-type" evidence="4">
    <location>
        <begin position="72"/>
        <end position="176"/>
    </location>
</feature>
<dbReference type="SUPFAM" id="SSF46689">
    <property type="entry name" value="Homeodomain-like"/>
    <property type="match status" value="1"/>
</dbReference>
<dbReference type="InterPro" id="IPR018062">
    <property type="entry name" value="HTH_AraC-typ_CS"/>
</dbReference>
<dbReference type="SMART" id="SM00342">
    <property type="entry name" value="HTH_ARAC"/>
    <property type="match status" value="1"/>
</dbReference>
<evidence type="ECO:0000256" key="2">
    <source>
        <dbReference type="ARBA" id="ARBA00023125"/>
    </source>
</evidence>
<name>A0A8J3G7N2_9BACT</name>
<dbReference type="RefSeq" id="WP_189586622.1">
    <property type="nucleotide sequence ID" value="NZ_BMYF01000036.1"/>
</dbReference>
<keyword evidence="1" id="KW-0805">Transcription regulation</keyword>
<dbReference type="PANTHER" id="PTHR43280">
    <property type="entry name" value="ARAC-FAMILY TRANSCRIPTIONAL REGULATOR"/>
    <property type="match status" value="1"/>
</dbReference>
<evidence type="ECO:0000313" key="5">
    <source>
        <dbReference type="EMBL" id="GHB53362.1"/>
    </source>
</evidence>
<dbReference type="PROSITE" id="PS01124">
    <property type="entry name" value="HTH_ARAC_FAMILY_2"/>
    <property type="match status" value="1"/>
</dbReference>
<keyword evidence="3" id="KW-0804">Transcription</keyword>
<dbReference type="GO" id="GO:0043565">
    <property type="term" value="F:sequence-specific DNA binding"/>
    <property type="evidence" value="ECO:0007669"/>
    <property type="project" value="InterPro"/>
</dbReference>
<keyword evidence="6" id="KW-1185">Reference proteome</keyword>
<reference evidence="5" key="1">
    <citation type="journal article" date="2014" name="Int. J. Syst. Evol. Microbiol.">
        <title>Complete genome sequence of Corynebacterium casei LMG S-19264T (=DSM 44701T), isolated from a smear-ripened cheese.</title>
        <authorList>
            <consortium name="US DOE Joint Genome Institute (JGI-PGF)"/>
            <person name="Walter F."/>
            <person name="Albersmeier A."/>
            <person name="Kalinowski J."/>
            <person name="Ruckert C."/>
        </authorList>
    </citation>
    <scope>NUCLEOTIDE SEQUENCE</scope>
    <source>
        <strain evidence="5">KCTC 23224</strain>
    </source>
</reference>
<dbReference type="AlphaFoldDB" id="A0A8J3G7N2"/>
<accession>A0A8J3G7N2</accession>
<dbReference type="Proteomes" id="UP000642809">
    <property type="component" value="Unassembled WGS sequence"/>
</dbReference>
<evidence type="ECO:0000256" key="3">
    <source>
        <dbReference type="ARBA" id="ARBA00023163"/>
    </source>
</evidence>
<dbReference type="GO" id="GO:0003700">
    <property type="term" value="F:DNA-binding transcription factor activity"/>
    <property type="evidence" value="ECO:0007669"/>
    <property type="project" value="InterPro"/>
</dbReference>
<comment type="caution">
    <text evidence="5">The sequence shown here is derived from an EMBL/GenBank/DDBJ whole genome shotgun (WGS) entry which is preliminary data.</text>
</comment>
<proteinExistence type="predicted"/>
<dbReference type="PROSITE" id="PS00041">
    <property type="entry name" value="HTH_ARAC_FAMILY_1"/>
    <property type="match status" value="1"/>
</dbReference>
<organism evidence="5 6">
    <name type="scientific">Mongoliitalea lutea</name>
    <dbReference type="NCBI Taxonomy" id="849756"/>
    <lineage>
        <taxon>Bacteria</taxon>
        <taxon>Pseudomonadati</taxon>
        <taxon>Bacteroidota</taxon>
        <taxon>Cytophagia</taxon>
        <taxon>Cytophagales</taxon>
        <taxon>Cyclobacteriaceae</taxon>
        <taxon>Mongoliitalea</taxon>
    </lineage>
</organism>
<reference evidence="5" key="2">
    <citation type="submission" date="2020-09" db="EMBL/GenBank/DDBJ databases">
        <authorList>
            <person name="Sun Q."/>
            <person name="Kim S."/>
        </authorList>
    </citation>
    <scope>NUCLEOTIDE SEQUENCE</scope>
    <source>
        <strain evidence="5">KCTC 23224</strain>
    </source>
</reference>
<dbReference type="InterPro" id="IPR009057">
    <property type="entry name" value="Homeodomain-like_sf"/>
</dbReference>
<gene>
    <name evidence="5" type="ORF">GCM10008106_37270</name>
</gene>
<dbReference type="EMBL" id="BMYF01000036">
    <property type="protein sequence ID" value="GHB53362.1"/>
    <property type="molecule type" value="Genomic_DNA"/>
</dbReference>